<evidence type="ECO:0000313" key="2">
    <source>
        <dbReference type="Proteomes" id="UP000829196"/>
    </source>
</evidence>
<gene>
    <name evidence="1" type="ORF">KFK09_026538</name>
</gene>
<dbReference type="CDD" id="cd00303">
    <property type="entry name" value="retropepsin_like"/>
    <property type="match status" value="1"/>
</dbReference>
<name>A0A8T3A850_DENNO</name>
<dbReference type="AlphaFoldDB" id="A0A8T3A850"/>
<dbReference type="PANTHER" id="PTHR33240">
    <property type="entry name" value="OS08G0508500 PROTEIN"/>
    <property type="match status" value="1"/>
</dbReference>
<organism evidence="1 2">
    <name type="scientific">Dendrobium nobile</name>
    <name type="common">Orchid</name>
    <dbReference type="NCBI Taxonomy" id="94219"/>
    <lineage>
        <taxon>Eukaryota</taxon>
        <taxon>Viridiplantae</taxon>
        <taxon>Streptophyta</taxon>
        <taxon>Embryophyta</taxon>
        <taxon>Tracheophyta</taxon>
        <taxon>Spermatophyta</taxon>
        <taxon>Magnoliopsida</taxon>
        <taxon>Liliopsida</taxon>
        <taxon>Asparagales</taxon>
        <taxon>Orchidaceae</taxon>
        <taxon>Epidendroideae</taxon>
        <taxon>Malaxideae</taxon>
        <taxon>Dendrobiinae</taxon>
        <taxon>Dendrobium</taxon>
    </lineage>
</organism>
<comment type="caution">
    <text evidence="1">The sequence shown here is derived from an EMBL/GenBank/DDBJ whole genome shotgun (WGS) entry which is preliminary data.</text>
</comment>
<dbReference type="OrthoDB" id="1937476at2759"/>
<sequence>MVISAGIGDPCYNVKRILVDNESSVNVLFYSTFLNIGLSREKCQPVVSPLYGFNNRLIRVEGIINLPFILGEFPRQVEHLIQFIIVKSKLAYNVIFGRPLQIIFGAIASIPHLKLKFPTPSGIGTIHGDQQVAQSCYLRKAQPRSLVTLSIEDFDLQNKDIPQRASPVKDLTYVSLSDQHPSRTVQIESLL</sequence>
<keyword evidence="2" id="KW-1185">Reference proteome</keyword>
<reference evidence="1" key="1">
    <citation type="journal article" date="2022" name="Front. Genet.">
        <title>Chromosome-Scale Assembly of the Dendrobium nobile Genome Provides Insights Into the Molecular Mechanism of the Biosynthesis of the Medicinal Active Ingredient of Dendrobium.</title>
        <authorList>
            <person name="Xu Q."/>
            <person name="Niu S.-C."/>
            <person name="Li K.-L."/>
            <person name="Zheng P.-J."/>
            <person name="Zhang X.-J."/>
            <person name="Jia Y."/>
            <person name="Liu Y."/>
            <person name="Niu Y.-X."/>
            <person name="Yu L.-H."/>
            <person name="Chen D.-F."/>
            <person name="Zhang G.-Q."/>
        </authorList>
    </citation>
    <scope>NUCLEOTIDE SEQUENCE</scope>
    <source>
        <tissue evidence="1">Leaf</tissue>
    </source>
</reference>
<dbReference type="Proteomes" id="UP000829196">
    <property type="component" value="Unassembled WGS sequence"/>
</dbReference>
<accession>A0A8T3A850</accession>
<evidence type="ECO:0000313" key="1">
    <source>
        <dbReference type="EMBL" id="KAI0492269.1"/>
    </source>
</evidence>
<protein>
    <submittedName>
        <fullName evidence="1">Uncharacterized protein</fullName>
    </submittedName>
</protein>
<proteinExistence type="predicted"/>
<dbReference type="PANTHER" id="PTHR33240:SF16">
    <property type="match status" value="1"/>
</dbReference>
<dbReference type="EMBL" id="JAGYWB010000018">
    <property type="protein sequence ID" value="KAI0492269.1"/>
    <property type="molecule type" value="Genomic_DNA"/>
</dbReference>